<proteinExistence type="predicted"/>
<organism evidence="2 4">
    <name type="scientific">Polistes dominula</name>
    <name type="common">European paper wasp</name>
    <name type="synonym">Vespa dominula</name>
    <dbReference type="NCBI Taxonomy" id="743375"/>
    <lineage>
        <taxon>Eukaryota</taxon>
        <taxon>Metazoa</taxon>
        <taxon>Ecdysozoa</taxon>
        <taxon>Arthropoda</taxon>
        <taxon>Hexapoda</taxon>
        <taxon>Insecta</taxon>
        <taxon>Pterygota</taxon>
        <taxon>Neoptera</taxon>
        <taxon>Endopterygota</taxon>
        <taxon>Hymenoptera</taxon>
        <taxon>Apocrita</taxon>
        <taxon>Aculeata</taxon>
        <taxon>Vespoidea</taxon>
        <taxon>Vespidae</taxon>
        <taxon>Polistinae</taxon>
        <taxon>Polistini</taxon>
        <taxon>Polistes</taxon>
    </lineage>
</organism>
<feature type="compositionally biased region" description="Polar residues" evidence="1">
    <location>
        <begin position="15"/>
        <end position="28"/>
    </location>
</feature>
<evidence type="ECO:0000313" key="3">
    <source>
        <dbReference type="RefSeq" id="XP_015177529.1"/>
    </source>
</evidence>
<keyword evidence="2" id="KW-1185">Reference proteome</keyword>
<feature type="region of interest" description="Disordered" evidence="1">
    <location>
        <begin position="137"/>
        <end position="157"/>
    </location>
</feature>
<feature type="region of interest" description="Disordered" evidence="1">
    <location>
        <begin position="70"/>
        <end position="99"/>
    </location>
</feature>
<feature type="region of interest" description="Disordered" evidence="1">
    <location>
        <begin position="320"/>
        <end position="344"/>
    </location>
</feature>
<dbReference type="GeneID" id="107066971"/>
<protein>
    <submittedName>
        <fullName evidence="3 4">Uncharacterized protein LOC107066971</fullName>
    </submittedName>
</protein>
<sequence>MNTQVRNEIPRTKKQISSRQNSARNKQNIKIKPVITYDYDAVISQPDVPNFFGQKYNTGVPIRKKGCYTRGKSKLSSKKTSETESETTSNSKYQDKENETVVTLADEETAENETTPIEDESTPIFSKKYFARNDVQKKNAQKSDCEDKDKSENEKNFYNVTPRSLTLKDSKIPRAKSTKSPAIIQISRNESVQRLSVKTSKKSLDTISHAKDMKCVLKKEQNSFTFLNDEQDGNDETIITETTPAVIGSASDPSTFTVLQRLKRSQNYRPCNNYNPELSSYRDIDDTLSDSKSSPERKYISKKKWRSLKHRKYIDTSSDDFDVSSDYSSQSSEKKIKNRRNVPNSVAPLAKSSLTTKSLSRVQNRRGNTFSFFNALFDIVFWPFLFLKSDR</sequence>
<dbReference type="RefSeq" id="XP_015177529.1">
    <property type="nucleotide sequence ID" value="XM_015322043.1"/>
</dbReference>
<feature type="compositionally biased region" description="Basic and acidic residues" evidence="1">
    <location>
        <begin position="137"/>
        <end position="155"/>
    </location>
</feature>
<evidence type="ECO:0000256" key="1">
    <source>
        <dbReference type="SAM" id="MobiDB-lite"/>
    </source>
</evidence>
<evidence type="ECO:0000313" key="4">
    <source>
        <dbReference type="RefSeq" id="XP_015177530.1"/>
    </source>
</evidence>
<gene>
    <name evidence="3 4" type="primary">LOC107066971</name>
</gene>
<reference evidence="3 4" key="1">
    <citation type="submission" date="2025-05" db="UniProtKB">
        <authorList>
            <consortium name="RefSeq"/>
        </authorList>
    </citation>
    <scope>IDENTIFICATION</scope>
    <source>
        <tissue evidence="3 4">Whole body</tissue>
    </source>
</reference>
<feature type="region of interest" description="Disordered" evidence="1">
    <location>
        <begin position="1"/>
        <end position="28"/>
    </location>
</feature>
<dbReference type="RefSeq" id="XP_015177530.1">
    <property type="nucleotide sequence ID" value="XM_015322044.1"/>
</dbReference>
<evidence type="ECO:0000313" key="2">
    <source>
        <dbReference type="Proteomes" id="UP000694924"/>
    </source>
</evidence>
<dbReference type="Proteomes" id="UP000694924">
    <property type="component" value="Unplaced"/>
</dbReference>
<accession>A0ABM1IBE3</accession>
<name>A0ABM1IBE3_POLDO</name>